<dbReference type="GO" id="GO:0009251">
    <property type="term" value="P:glucan catabolic process"/>
    <property type="evidence" value="ECO:0007669"/>
    <property type="project" value="TreeGrafter"/>
</dbReference>
<dbReference type="PANTHER" id="PTHR10963">
    <property type="entry name" value="GLYCOSYL HYDROLASE-RELATED"/>
    <property type="match status" value="1"/>
</dbReference>
<evidence type="ECO:0000313" key="2">
    <source>
        <dbReference type="EMBL" id="KAK0719671.1"/>
    </source>
</evidence>
<dbReference type="Gene3D" id="2.60.120.200">
    <property type="match status" value="1"/>
</dbReference>
<evidence type="ECO:0000259" key="1">
    <source>
        <dbReference type="PROSITE" id="PS51762"/>
    </source>
</evidence>
<dbReference type="PANTHER" id="PTHR10963:SF24">
    <property type="entry name" value="GLYCOSIDASE C21B10.07-RELATED"/>
    <property type="match status" value="1"/>
</dbReference>
<dbReference type="SUPFAM" id="SSF49899">
    <property type="entry name" value="Concanavalin A-like lectins/glucanases"/>
    <property type="match status" value="1"/>
</dbReference>
<dbReference type="PROSITE" id="PS51762">
    <property type="entry name" value="GH16_2"/>
    <property type="match status" value="1"/>
</dbReference>
<dbReference type="AlphaFoldDB" id="A0AA40APL3"/>
<dbReference type="Proteomes" id="UP001172102">
    <property type="component" value="Unassembled WGS sequence"/>
</dbReference>
<dbReference type="Pfam" id="PF26113">
    <property type="entry name" value="GH16_XgeA"/>
    <property type="match status" value="1"/>
</dbReference>
<organism evidence="2 3">
    <name type="scientific">Lasiosphaeris hirsuta</name>
    <dbReference type="NCBI Taxonomy" id="260670"/>
    <lineage>
        <taxon>Eukaryota</taxon>
        <taxon>Fungi</taxon>
        <taxon>Dikarya</taxon>
        <taxon>Ascomycota</taxon>
        <taxon>Pezizomycotina</taxon>
        <taxon>Sordariomycetes</taxon>
        <taxon>Sordariomycetidae</taxon>
        <taxon>Sordariales</taxon>
        <taxon>Lasiosphaeriaceae</taxon>
        <taxon>Lasiosphaeris</taxon>
    </lineage>
</organism>
<keyword evidence="3" id="KW-1185">Reference proteome</keyword>
<dbReference type="InterPro" id="IPR050546">
    <property type="entry name" value="Glycosyl_Hydrlase_16"/>
</dbReference>
<feature type="domain" description="GH16" evidence="1">
    <location>
        <begin position="1"/>
        <end position="237"/>
    </location>
</feature>
<protein>
    <submittedName>
        <fullName evidence="2">Concanavalin A-like lectin/glucanase domain-containing protein</fullName>
    </submittedName>
</protein>
<accession>A0AA40APL3</accession>
<gene>
    <name evidence="2" type="ORF">B0H67DRAFT_486221</name>
</gene>
<comment type="caution">
    <text evidence="2">The sequence shown here is derived from an EMBL/GenBank/DDBJ whole genome shotgun (WGS) entry which is preliminary data.</text>
</comment>
<dbReference type="CDD" id="cd02181">
    <property type="entry name" value="GH16_fungal_Lam16A_glucanase"/>
    <property type="match status" value="1"/>
</dbReference>
<dbReference type="GO" id="GO:0004553">
    <property type="term" value="F:hydrolase activity, hydrolyzing O-glycosyl compounds"/>
    <property type="evidence" value="ECO:0007669"/>
    <property type="project" value="InterPro"/>
</dbReference>
<dbReference type="InterPro" id="IPR000757">
    <property type="entry name" value="Beta-glucanase-like"/>
</dbReference>
<sequence length="278" mass="30201">MKIDPAHGFVNYRSKADAQDAGLIKTNANDVFIGVDSTTNRPGDNGRSSVRLESKARYNSGLFIADFSHLPAPVCGSWPAFWMFGPDWPRNGELDIYENWNEATKNAITAHTDKASVAGACKLDSSLFSGTKTTTDCWIEGNEFYNQGCNVEENGGQWGSSTGGVYAIEWTDAAIKVWSWAPNAIPVNIASGAPEPATWGTPHFAVANTTCAIDTAFNNMQFVLNIDFCGDAAGSDGLWGNGYGCQAKTLKSCRDYVNQNPADFKDVYWGIKSIKVYE</sequence>
<feature type="non-terminal residue" evidence="2">
    <location>
        <position position="1"/>
    </location>
</feature>
<dbReference type="EMBL" id="JAUKUA010000003">
    <property type="protein sequence ID" value="KAK0719671.1"/>
    <property type="molecule type" value="Genomic_DNA"/>
</dbReference>
<proteinExistence type="predicted"/>
<name>A0AA40APL3_9PEZI</name>
<reference evidence="2" key="1">
    <citation type="submission" date="2023-06" db="EMBL/GenBank/DDBJ databases">
        <title>Genome-scale phylogeny and comparative genomics of the fungal order Sordariales.</title>
        <authorList>
            <consortium name="Lawrence Berkeley National Laboratory"/>
            <person name="Hensen N."/>
            <person name="Bonometti L."/>
            <person name="Westerberg I."/>
            <person name="Brannstrom I.O."/>
            <person name="Guillou S."/>
            <person name="Cros-Aarteil S."/>
            <person name="Calhoun S."/>
            <person name="Haridas S."/>
            <person name="Kuo A."/>
            <person name="Mondo S."/>
            <person name="Pangilinan J."/>
            <person name="Riley R."/>
            <person name="Labutti K."/>
            <person name="Andreopoulos B."/>
            <person name="Lipzen A."/>
            <person name="Chen C."/>
            <person name="Yanf M."/>
            <person name="Daum C."/>
            <person name="Ng V."/>
            <person name="Clum A."/>
            <person name="Steindorff A."/>
            <person name="Ohm R."/>
            <person name="Martin F."/>
            <person name="Silar P."/>
            <person name="Natvig D."/>
            <person name="Lalanne C."/>
            <person name="Gautier V."/>
            <person name="Ament-Velasquez S.L."/>
            <person name="Kruys A."/>
            <person name="Hutchinson M.I."/>
            <person name="Powell A.J."/>
            <person name="Barry K."/>
            <person name="Miller A.N."/>
            <person name="Grigoriev I.V."/>
            <person name="Debuchy R."/>
            <person name="Gladieux P."/>
            <person name="Thoren M.H."/>
            <person name="Johannesson H."/>
        </authorList>
    </citation>
    <scope>NUCLEOTIDE SEQUENCE</scope>
    <source>
        <strain evidence="2">SMH4607-1</strain>
    </source>
</reference>
<evidence type="ECO:0000313" key="3">
    <source>
        <dbReference type="Proteomes" id="UP001172102"/>
    </source>
</evidence>
<dbReference type="InterPro" id="IPR013320">
    <property type="entry name" value="ConA-like_dom_sf"/>
</dbReference>